<dbReference type="PANTHER" id="PTHR31321">
    <property type="entry name" value="ACYL-COA THIOESTER HYDROLASE YBHC-RELATED"/>
    <property type="match status" value="1"/>
</dbReference>
<dbReference type="Gene3D" id="2.160.20.10">
    <property type="entry name" value="Single-stranded right-handed beta-helix, Pectin lyase-like"/>
    <property type="match status" value="1"/>
</dbReference>
<protein>
    <recommendedName>
        <fullName evidence="4 12">Pectinesterase</fullName>
        <ecNumber evidence="4 12">3.1.1.11</ecNumber>
    </recommendedName>
</protein>
<dbReference type="EC" id="3.1.1.11" evidence="4 12"/>
<dbReference type="AlphaFoldDB" id="A0AAV5M9E7"/>
<feature type="signal peptide" evidence="12">
    <location>
        <begin position="1"/>
        <end position="27"/>
    </location>
</feature>
<evidence type="ECO:0000256" key="2">
    <source>
        <dbReference type="ARBA" id="ARBA00005184"/>
    </source>
</evidence>
<evidence type="ECO:0000256" key="7">
    <source>
        <dbReference type="ARBA" id="ARBA00022729"/>
    </source>
</evidence>
<comment type="similarity">
    <text evidence="3">Belongs to the pectinesterase family.</text>
</comment>
<keyword evidence="15" id="KW-1185">Reference proteome</keyword>
<dbReference type="Pfam" id="PF01095">
    <property type="entry name" value="Pectinesterase"/>
    <property type="match status" value="1"/>
</dbReference>
<dbReference type="InterPro" id="IPR011050">
    <property type="entry name" value="Pectin_lyase_fold/virulence"/>
</dbReference>
<evidence type="ECO:0000256" key="3">
    <source>
        <dbReference type="ARBA" id="ARBA00008891"/>
    </source>
</evidence>
<evidence type="ECO:0000256" key="1">
    <source>
        <dbReference type="ARBA" id="ARBA00004191"/>
    </source>
</evidence>
<name>A0AAV5M9E7_9ROSI</name>
<evidence type="ECO:0000256" key="8">
    <source>
        <dbReference type="ARBA" id="ARBA00022801"/>
    </source>
</evidence>
<evidence type="ECO:0000256" key="11">
    <source>
        <dbReference type="PROSITE-ProRule" id="PRU10040"/>
    </source>
</evidence>
<organism evidence="14 15">
    <name type="scientific">Rubroshorea leprosula</name>
    <dbReference type="NCBI Taxonomy" id="152421"/>
    <lineage>
        <taxon>Eukaryota</taxon>
        <taxon>Viridiplantae</taxon>
        <taxon>Streptophyta</taxon>
        <taxon>Embryophyta</taxon>
        <taxon>Tracheophyta</taxon>
        <taxon>Spermatophyta</taxon>
        <taxon>Magnoliopsida</taxon>
        <taxon>eudicotyledons</taxon>
        <taxon>Gunneridae</taxon>
        <taxon>Pentapetalae</taxon>
        <taxon>rosids</taxon>
        <taxon>malvids</taxon>
        <taxon>Malvales</taxon>
        <taxon>Dipterocarpaceae</taxon>
        <taxon>Rubroshorea</taxon>
    </lineage>
</organism>
<evidence type="ECO:0000256" key="10">
    <source>
        <dbReference type="ARBA" id="ARBA00047928"/>
    </source>
</evidence>
<dbReference type="EMBL" id="BPVZ01000195">
    <property type="protein sequence ID" value="GKV45513.1"/>
    <property type="molecule type" value="Genomic_DNA"/>
</dbReference>
<feature type="active site" evidence="11">
    <location>
        <position position="222"/>
    </location>
</feature>
<dbReference type="InterPro" id="IPR012334">
    <property type="entry name" value="Pectin_lyas_fold"/>
</dbReference>
<comment type="subcellular location">
    <subcellularLocation>
        <location evidence="1">Secreted</location>
        <location evidence="1">Cell wall</location>
    </subcellularLocation>
</comment>
<keyword evidence="7 12" id="KW-0732">Signal</keyword>
<sequence length="366" mass="39784">MSSEKILNNALHAALLTILLLIPYVNSAPSIPEDLGQVNQWFNSVVKPYTQRKGSLDPPLETAEAATKVIKVRKDGSGDFNTIAKAIASVPSGNTKRTIIWIGPGKYDEKITIDRDKPFITLYGSPNAVPTLSFNGTAAKYGTVDSATLIVMSDYFVAANLIIANSAPMPDGQIVGAQAVALRASGDKQAFYNCRILGYQDTLCDDRGNHFFKNCYIEGTVDFIFGSGKSIYLGTELHVLGTEGLRVITAQARELTSEDQGYSFVHCSITGDGKGAYLGRAWKSRPLVVFAYTNMGSVVDPTGWSDNFHPDRDSLVFYGEYKGKGEGSNLSKRVPYTKVLSDNAAQPFISLDFIKANTWLLPPPTL</sequence>
<evidence type="ECO:0000256" key="9">
    <source>
        <dbReference type="ARBA" id="ARBA00023085"/>
    </source>
</evidence>
<dbReference type="SUPFAM" id="SSF51126">
    <property type="entry name" value="Pectin lyase-like"/>
    <property type="match status" value="1"/>
</dbReference>
<feature type="chain" id="PRO_5043090912" description="Pectinesterase" evidence="12">
    <location>
        <begin position="28"/>
        <end position="366"/>
    </location>
</feature>
<evidence type="ECO:0000256" key="12">
    <source>
        <dbReference type="RuleBase" id="RU000589"/>
    </source>
</evidence>
<dbReference type="PROSITE" id="PS00503">
    <property type="entry name" value="PECTINESTERASE_2"/>
    <property type="match status" value="1"/>
</dbReference>
<keyword evidence="6" id="KW-0964">Secreted</keyword>
<evidence type="ECO:0000256" key="6">
    <source>
        <dbReference type="ARBA" id="ARBA00022525"/>
    </source>
</evidence>
<comment type="pathway">
    <text evidence="2 12">Glycan metabolism; pectin degradation; 2-dehydro-3-deoxy-D-gluconate from pectin: step 1/5.</text>
</comment>
<gene>
    <name evidence="14" type="ORF">SLEP1_g52585</name>
</gene>
<comment type="caution">
    <text evidence="14">The sequence shown here is derived from an EMBL/GenBank/DDBJ whole genome shotgun (WGS) entry which is preliminary data.</text>
</comment>
<evidence type="ECO:0000259" key="13">
    <source>
        <dbReference type="Pfam" id="PF01095"/>
    </source>
</evidence>
<dbReference type="InterPro" id="IPR000070">
    <property type="entry name" value="Pectinesterase_cat"/>
</dbReference>
<dbReference type="FunFam" id="2.160.20.10:FF:000008">
    <property type="entry name" value="Pectinesterase"/>
    <property type="match status" value="1"/>
</dbReference>
<dbReference type="Proteomes" id="UP001054252">
    <property type="component" value="Unassembled WGS sequence"/>
</dbReference>
<proteinExistence type="inferred from homology"/>
<keyword evidence="5" id="KW-0134">Cell wall</keyword>
<reference evidence="14 15" key="1">
    <citation type="journal article" date="2021" name="Commun. Biol.">
        <title>The genome of Shorea leprosula (Dipterocarpaceae) highlights the ecological relevance of drought in aseasonal tropical rainforests.</title>
        <authorList>
            <person name="Ng K.K.S."/>
            <person name="Kobayashi M.J."/>
            <person name="Fawcett J.A."/>
            <person name="Hatakeyama M."/>
            <person name="Paape T."/>
            <person name="Ng C.H."/>
            <person name="Ang C.C."/>
            <person name="Tnah L.H."/>
            <person name="Lee C.T."/>
            <person name="Nishiyama T."/>
            <person name="Sese J."/>
            <person name="O'Brien M.J."/>
            <person name="Copetti D."/>
            <person name="Mohd Noor M.I."/>
            <person name="Ong R.C."/>
            <person name="Putra M."/>
            <person name="Sireger I.Z."/>
            <person name="Indrioko S."/>
            <person name="Kosugi Y."/>
            <person name="Izuno A."/>
            <person name="Isagi Y."/>
            <person name="Lee S.L."/>
            <person name="Shimizu K.K."/>
        </authorList>
    </citation>
    <scope>NUCLEOTIDE SEQUENCE [LARGE SCALE GENOMIC DNA]</scope>
    <source>
        <strain evidence="14">214</strain>
    </source>
</reference>
<evidence type="ECO:0000256" key="5">
    <source>
        <dbReference type="ARBA" id="ARBA00022512"/>
    </source>
</evidence>
<evidence type="ECO:0000256" key="4">
    <source>
        <dbReference type="ARBA" id="ARBA00013229"/>
    </source>
</evidence>
<dbReference type="PANTHER" id="PTHR31321:SF87">
    <property type="entry name" value="PECTINESTERASE 63-RELATED"/>
    <property type="match status" value="1"/>
</dbReference>
<accession>A0AAV5M9E7</accession>
<dbReference type="GO" id="GO:0030599">
    <property type="term" value="F:pectinesterase activity"/>
    <property type="evidence" value="ECO:0007669"/>
    <property type="project" value="UniProtKB-UniRule"/>
</dbReference>
<keyword evidence="9 12" id="KW-0063">Aspartyl esterase</keyword>
<keyword evidence="8 12" id="KW-0378">Hydrolase</keyword>
<dbReference type="InterPro" id="IPR033131">
    <property type="entry name" value="Pectinesterase_Asp_AS"/>
</dbReference>
<dbReference type="GO" id="GO:0042545">
    <property type="term" value="P:cell wall modification"/>
    <property type="evidence" value="ECO:0007669"/>
    <property type="project" value="UniProtKB-UniRule"/>
</dbReference>
<evidence type="ECO:0000313" key="15">
    <source>
        <dbReference type="Proteomes" id="UP001054252"/>
    </source>
</evidence>
<feature type="domain" description="Pectinesterase catalytic" evidence="13">
    <location>
        <begin position="71"/>
        <end position="356"/>
    </location>
</feature>
<evidence type="ECO:0000313" key="14">
    <source>
        <dbReference type="EMBL" id="GKV45513.1"/>
    </source>
</evidence>
<comment type="catalytic activity">
    <reaction evidence="10 12">
        <text>[(1-&gt;4)-alpha-D-galacturonosyl methyl ester](n) + n H2O = [(1-&gt;4)-alpha-D-galacturonosyl](n) + n methanol + n H(+)</text>
        <dbReference type="Rhea" id="RHEA:22380"/>
        <dbReference type="Rhea" id="RHEA-COMP:14570"/>
        <dbReference type="Rhea" id="RHEA-COMP:14573"/>
        <dbReference type="ChEBI" id="CHEBI:15377"/>
        <dbReference type="ChEBI" id="CHEBI:15378"/>
        <dbReference type="ChEBI" id="CHEBI:17790"/>
        <dbReference type="ChEBI" id="CHEBI:140522"/>
        <dbReference type="ChEBI" id="CHEBI:140523"/>
        <dbReference type="EC" id="3.1.1.11"/>
    </reaction>
</comment>
<dbReference type="GO" id="GO:0045490">
    <property type="term" value="P:pectin catabolic process"/>
    <property type="evidence" value="ECO:0007669"/>
    <property type="project" value="UniProtKB-UniRule"/>
</dbReference>